<sequence length="212" mass="23428">MAAPGDLDQTAEVLDVGARAKGTGLFAAEDFQVGPYQVSHVKRGWTSSDSSSLGLFSSKTQKQGFSYRFKGQRDWDGSCEYRAKEQGLKIGMQLENNKATLDCSCRHGAQTVRLELKDEWKPLEGRLYVGGAEYRMSQIAERRTQNGMPVEQSLKSPALGYRVDSLRGSSIAAVEVLHPGRIWQQRQLPADQREPMACALAGLMLYGPQDGR</sequence>
<reference evidence="1 2" key="1">
    <citation type="submission" date="2018-01" db="EMBL/GenBank/DDBJ databases">
        <title>Draft genome sequence of Paucibacter aquatile CR182 isolated from freshwater of the Nakdong River.</title>
        <authorList>
            <person name="Choi A."/>
            <person name="Chung E.J."/>
        </authorList>
    </citation>
    <scope>NUCLEOTIDE SEQUENCE [LARGE SCALE GENOMIC DNA]</scope>
    <source>
        <strain evidence="1 2">CR182</strain>
    </source>
</reference>
<dbReference type="Proteomes" id="UP000235916">
    <property type="component" value="Unassembled WGS sequence"/>
</dbReference>
<name>A0A2N8L3D9_9BURK</name>
<evidence type="ECO:0000313" key="2">
    <source>
        <dbReference type="Proteomes" id="UP000235916"/>
    </source>
</evidence>
<protein>
    <submittedName>
        <fullName evidence="1">Uncharacterized protein</fullName>
    </submittedName>
</protein>
<evidence type="ECO:0000313" key="1">
    <source>
        <dbReference type="EMBL" id="PND40219.1"/>
    </source>
</evidence>
<proteinExistence type="predicted"/>
<comment type="caution">
    <text evidence="1">The sequence shown here is derived from an EMBL/GenBank/DDBJ whole genome shotgun (WGS) entry which is preliminary data.</text>
</comment>
<organism evidence="1 2">
    <name type="scientific">Kinneretia aquatilis</name>
    <dbReference type="NCBI Taxonomy" id="2070761"/>
    <lineage>
        <taxon>Bacteria</taxon>
        <taxon>Pseudomonadati</taxon>
        <taxon>Pseudomonadota</taxon>
        <taxon>Betaproteobacteria</taxon>
        <taxon>Burkholderiales</taxon>
        <taxon>Sphaerotilaceae</taxon>
        <taxon>Roseateles</taxon>
    </lineage>
</organism>
<dbReference type="AlphaFoldDB" id="A0A2N8L3D9"/>
<keyword evidence="2" id="KW-1185">Reference proteome</keyword>
<gene>
    <name evidence="1" type="ORF">C1O66_02215</name>
</gene>
<accession>A0A2N8L3D9</accession>
<dbReference type="EMBL" id="POSP01000001">
    <property type="protein sequence ID" value="PND40219.1"/>
    <property type="molecule type" value="Genomic_DNA"/>
</dbReference>